<dbReference type="InterPro" id="IPR001347">
    <property type="entry name" value="SIS_dom"/>
</dbReference>
<feature type="domain" description="SIS" evidence="5">
    <location>
        <begin position="124"/>
        <end position="265"/>
    </location>
</feature>
<evidence type="ECO:0000256" key="2">
    <source>
        <dbReference type="ARBA" id="ARBA00023125"/>
    </source>
</evidence>
<protein>
    <recommendedName>
        <fullName evidence="8">RpiR family transcriptional regulator</fullName>
    </recommendedName>
</protein>
<reference evidence="6 7" key="1">
    <citation type="submission" date="2015-12" db="EMBL/GenBank/DDBJ databases">
        <title>Streptococcus penaeicida sp. nov.</title>
        <authorList>
            <person name="Gomez-Gil B."/>
            <person name="Morales-Covarrubias M."/>
        </authorList>
    </citation>
    <scope>NUCLEOTIDE SEQUENCE [LARGE SCALE GENOMIC DNA]</scope>
    <source>
        <strain evidence="6 7">CAIM 1838</strain>
    </source>
</reference>
<accession>A0A2N8LD60</accession>
<dbReference type="Pfam" id="PF01418">
    <property type="entry name" value="HTH_6"/>
    <property type="match status" value="1"/>
</dbReference>
<dbReference type="InterPro" id="IPR036388">
    <property type="entry name" value="WH-like_DNA-bd_sf"/>
</dbReference>
<dbReference type="SUPFAM" id="SSF46689">
    <property type="entry name" value="Homeodomain-like"/>
    <property type="match status" value="1"/>
</dbReference>
<dbReference type="OrthoDB" id="3684496at2"/>
<dbReference type="PANTHER" id="PTHR30514:SF10">
    <property type="entry name" value="MURR_RPIR FAMILY TRANSCRIPTIONAL REGULATOR"/>
    <property type="match status" value="1"/>
</dbReference>
<dbReference type="AlphaFoldDB" id="A0A2N8LD60"/>
<feature type="domain" description="HTH rpiR-type" evidence="4">
    <location>
        <begin position="1"/>
        <end position="75"/>
    </location>
</feature>
<dbReference type="SUPFAM" id="SSF53697">
    <property type="entry name" value="SIS domain"/>
    <property type="match status" value="1"/>
</dbReference>
<dbReference type="GO" id="GO:1901135">
    <property type="term" value="P:carbohydrate derivative metabolic process"/>
    <property type="evidence" value="ECO:0007669"/>
    <property type="project" value="InterPro"/>
</dbReference>
<evidence type="ECO:0000313" key="6">
    <source>
        <dbReference type="EMBL" id="PND48092.1"/>
    </source>
</evidence>
<dbReference type="GO" id="GO:0097367">
    <property type="term" value="F:carbohydrate derivative binding"/>
    <property type="evidence" value="ECO:0007669"/>
    <property type="project" value="InterPro"/>
</dbReference>
<name>A0A2N8LD60_9STRE</name>
<dbReference type="PROSITE" id="PS51464">
    <property type="entry name" value="SIS"/>
    <property type="match status" value="1"/>
</dbReference>
<evidence type="ECO:0000313" key="7">
    <source>
        <dbReference type="Proteomes" id="UP000235963"/>
    </source>
</evidence>
<proteinExistence type="predicted"/>
<evidence type="ECO:0000256" key="1">
    <source>
        <dbReference type="ARBA" id="ARBA00023015"/>
    </source>
</evidence>
<dbReference type="InterPro" id="IPR035472">
    <property type="entry name" value="RpiR-like_SIS"/>
</dbReference>
<dbReference type="GO" id="GO:0003677">
    <property type="term" value="F:DNA binding"/>
    <property type="evidence" value="ECO:0007669"/>
    <property type="project" value="UniProtKB-KW"/>
</dbReference>
<dbReference type="InterPro" id="IPR046348">
    <property type="entry name" value="SIS_dom_sf"/>
</dbReference>
<dbReference type="Gene3D" id="3.40.50.10490">
    <property type="entry name" value="Glucose-6-phosphate isomerase like protein, domain 1"/>
    <property type="match status" value="1"/>
</dbReference>
<evidence type="ECO:0000259" key="5">
    <source>
        <dbReference type="PROSITE" id="PS51464"/>
    </source>
</evidence>
<dbReference type="InterPro" id="IPR009057">
    <property type="entry name" value="Homeodomain-like_sf"/>
</dbReference>
<evidence type="ECO:0000259" key="4">
    <source>
        <dbReference type="PROSITE" id="PS51071"/>
    </source>
</evidence>
<gene>
    <name evidence="6" type="ORF">AT575_04270</name>
</gene>
<dbReference type="PROSITE" id="PS51071">
    <property type="entry name" value="HTH_RPIR"/>
    <property type="match status" value="1"/>
</dbReference>
<dbReference type="InterPro" id="IPR047640">
    <property type="entry name" value="RpiR-like"/>
</dbReference>
<keyword evidence="1" id="KW-0805">Transcription regulation</keyword>
<keyword evidence="2" id="KW-0238">DNA-binding</keyword>
<dbReference type="Gene3D" id="1.10.10.10">
    <property type="entry name" value="Winged helix-like DNA-binding domain superfamily/Winged helix DNA-binding domain"/>
    <property type="match status" value="1"/>
</dbReference>
<dbReference type="CDD" id="cd05013">
    <property type="entry name" value="SIS_RpiR"/>
    <property type="match status" value="1"/>
</dbReference>
<dbReference type="InterPro" id="IPR000281">
    <property type="entry name" value="HTH_RpiR"/>
</dbReference>
<evidence type="ECO:0008006" key="8">
    <source>
        <dbReference type="Google" id="ProtNLM"/>
    </source>
</evidence>
<dbReference type="RefSeq" id="WP_102777317.1">
    <property type="nucleotide sequence ID" value="NZ_CBCSGP010000022.1"/>
</dbReference>
<dbReference type="GO" id="GO:0003700">
    <property type="term" value="F:DNA-binding transcription factor activity"/>
    <property type="evidence" value="ECO:0007669"/>
    <property type="project" value="InterPro"/>
</dbReference>
<keyword evidence="3" id="KW-0804">Transcription</keyword>
<dbReference type="PANTHER" id="PTHR30514">
    <property type="entry name" value="GLUCOKINASE"/>
    <property type="match status" value="1"/>
</dbReference>
<evidence type="ECO:0000256" key="3">
    <source>
        <dbReference type="ARBA" id="ARBA00023163"/>
    </source>
</evidence>
<sequence>MNIYEKLSTIKLSTNEEAIKALIFADSPAFIKMSLNTICKKTFVSRSTLYRFCDKLGVNGFSDLKLNLQADLDQYQKTLSNFNIDFPVQSQDSLEKMLSNMQEVYGETVQSTANLMDLQVLNRVARQLNKADRTLLFTSAGNIFFAENFKFQLTEIGKRVEVPKEDYYMSWTAASSREEDFAIVISFGGRSHQMGHICKLLKQNHTKILLICSPEAERLFDYADYILYMSPKENHYQKISSFSTRLSLLFILDLLYTTVFKENYDRNKDYKTSTYQMMIDRD</sequence>
<dbReference type="Pfam" id="PF01380">
    <property type="entry name" value="SIS"/>
    <property type="match status" value="1"/>
</dbReference>
<keyword evidence="7" id="KW-1185">Reference proteome</keyword>
<dbReference type="EMBL" id="LOCM01000015">
    <property type="protein sequence ID" value="PND48092.1"/>
    <property type="molecule type" value="Genomic_DNA"/>
</dbReference>
<dbReference type="Proteomes" id="UP000235963">
    <property type="component" value="Unassembled WGS sequence"/>
</dbReference>
<comment type="caution">
    <text evidence="6">The sequence shown here is derived from an EMBL/GenBank/DDBJ whole genome shotgun (WGS) entry which is preliminary data.</text>
</comment>
<organism evidence="6 7">
    <name type="scientific">Streptococcus penaeicida</name>
    <dbReference type="NCBI Taxonomy" id="1765960"/>
    <lineage>
        <taxon>Bacteria</taxon>
        <taxon>Bacillati</taxon>
        <taxon>Bacillota</taxon>
        <taxon>Bacilli</taxon>
        <taxon>Lactobacillales</taxon>
        <taxon>Streptococcaceae</taxon>
        <taxon>Streptococcus</taxon>
    </lineage>
</organism>